<gene>
    <name evidence="1" type="ORF">Ga0061061_11636</name>
</gene>
<proteinExistence type="predicted"/>
<keyword evidence="2" id="KW-1185">Reference proteome</keyword>
<evidence type="ECO:0000313" key="1">
    <source>
        <dbReference type="EMBL" id="CUA90891.1"/>
    </source>
</evidence>
<accession>A0ABP2A8S1</accession>
<dbReference type="Proteomes" id="UP000182178">
    <property type="component" value="Unassembled WGS sequence"/>
</dbReference>
<sequence>MLHQASIIIPLHDNDGSDNAPVIERTIRSLIGAFGGATAWNAEGFWMNAEQRLYVEPVKVIVAAAPKTVEARSTLRGLAERLLDDTDQEAVFVSYPDGETEIVGR</sequence>
<dbReference type="RefSeq" id="WP_055460963.1">
    <property type="nucleotide sequence ID" value="NZ_CYHC01000016.1"/>
</dbReference>
<evidence type="ECO:0000313" key="2">
    <source>
        <dbReference type="Proteomes" id="UP000182178"/>
    </source>
</evidence>
<dbReference type="EMBL" id="CYHC01000016">
    <property type="protein sequence ID" value="CUA90891.1"/>
    <property type="molecule type" value="Genomic_DNA"/>
</dbReference>
<organism evidence="1 2">
    <name type="scientific">Chelatococcus sambhunathii</name>
    <dbReference type="NCBI Taxonomy" id="363953"/>
    <lineage>
        <taxon>Bacteria</taxon>
        <taxon>Pseudomonadati</taxon>
        <taxon>Pseudomonadota</taxon>
        <taxon>Alphaproteobacteria</taxon>
        <taxon>Hyphomicrobiales</taxon>
        <taxon>Chelatococcaceae</taxon>
        <taxon>Chelatococcus</taxon>
    </lineage>
</organism>
<reference evidence="1 2" key="1">
    <citation type="submission" date="2015-08" db="EMBL/GenBank/DDBJ databases">
        <authorList>
            <person name="Varghese N."/>
        </authorList>
    </citation>
    <scope>NUCLEOTIDE SEQUENCE [LARGE SCALE GENOMIC DNA]</scope>
    <source>
        <strain evidence="1 2">DSM 18167</strain>
    </source>
</reference>
<protein>
    <submittedName>
        <fullName evidence="1">Uncharacterized protein</fullName>
    </submittedName>
</protein>
<name>A0ABP2A8S1_9HYPH</name>
<comment type="caution">
    <text evidence="1">The sequence shown here is derived from an EMBL/GenBank/DDBJ whole genome shotgun (WGS) entry which is preliminary data.</text>
</comment>